<proteinExistence type="predicted"/>
<keyword evidence="1" id="KW-0472">Membrane</keyword>
<dbReference type="InterPro" id="IPR026268">
    <property type="entry name" value="RseC"/>
</dbReference>
<evidence type="ECO:0000313" key="3">
    <source>
        <dbReference type="Proteomes" id="UP000770889"/>
    </source>
</evidence>
<dbReference type="InterPro" id="IPR007359">
    <property type="entry name" value="SigmaE_reg_RseC_MucC"/>
</dbReference>
<sequence>MTDSTPMREETARVVDVKDGMLLAETESRSGCSHCSTDNCTTSVVAKLFGVKRNRLVLENSLDARPGDRVVIGIPDALLVRASLLAYLLPLLSMLGAAAAGEAVGLPANWMSLLALCGLAMGFFMVHRATRGWTSQRYRPQLLRIAAAAYQRVEVPISTRSYSNE</sequence>
<evidence type="ECO:0000256" key="1">
    <source>
        <dbReference type="SAM" id="Phobius"/>
    </source>
</evidence>
<evidence type="ECO:0000313" key="2">
    <source>
        <dbReference type="EMBL" id="MBT2990353.1"/>
    </source>
</evidence>
<dbReference type="Pfam" id="PF04246">
    <property type="entry name" value="RseC_MucC"/>
    <property type="match status" value="1"/>
</dbReference>
<dbReference type="AlphaFoldDB" id="A0A944MEE9"/>
<name>A0A944MEE9_9GAMM</name>
<feature type="transmembrane region" description="Helical" evidence="1">
    <location>
        <begin position="110"/>
        <end position="129"/>
    </location>
</feature>
<reference evidence="2 3" key="1">
    <citation type="submission" date="2021-05" db="EMBL/GenBank/DDBJ databases">
        <title>Genetic and Functional Diversity in Clade A Lucinid endosymbionts from the Bahamas.</title>
        <authorList>
            <person name="Giani N.M."/>
            <person name="Engel A.S."/>
            <person name="Campbell B.J."/>
        </authorList>
    </citation>
    <scope>NUCLEOTIDE SEQUENCE [LARGE SCALE GENOMIC DNA]</scope>
    <source>
        <strain evidence="2">LUC16012Gg_MoonRockCtena</strain>
    </source>
</reference>
<keyword evidence="1" id="KW-1133">Transmembrane helix</keyword>
<keyword evidence="1" id="KW-0812">Transmembrane</keyword>
<dbReference type="PIRSF" id="PIRSF004923">
    <property type="entry name" value="RseC"/>
    <property type="match status" value="1"/>
</dbReference>
<dbReference type="Proteomes" id="UP000770889">
    <property type="component" value="Unassembled WGS sequence"/>
</dbReference>
<organism evidence="2 3">
    <name type="scientific">Candidatus Thiodiazotropha taylori</name>
    <dbReference type="NCBI Taxonomy" id="2792791"/>
    <lineage>
        <taxon>Bacteria</taxon>
        <taxon>Pseudomonadati</taxon>
        <taxon>Pseudomonadota</taxon>
        <taxon>Gammaproteobacteria</taxon>
        <taxon>Chromatiales</taxon>
        <taxon>Sedimenticolaceae</taxon>
        <taxon>Candidatus Thiodiazotropha</taxon>
    </lineage>
</organism>
<dbReference type="PANTHER" id="PTHR35867">
    <property type="entry name" value="PROTEIN RSEC"/>
    <property type="match status" value="1"/>
</dbReference>
<protein>
    <submittedName>
        <fullName evidence="2">SoxR reducing system RseC family protein</fullName>
    </submittedName>
</protein>
<dbReference type="PANTHER" id="PTHR35867:SF1">
    <property type="entry name" value="PROTEIN RSEC"/>
    <property type="match status" value="1"/>
</dbReference>
<gene>
    <name evidence="2" type="ORF">KME65_15465</name>
</gene>
<dbReference type="EMBL" id="JAHHGM010000016">
    <property type="protein sequence ID" value="MBT2990353.1"/>
    <property type="molecule type" value="Genomic_DNA"/>
</dbReference>
<accession>A0A944MEE9</accession>
<feature type="transmembrane region" description="Helical" evidence="1">
    <location>
        <begin position="84"/>
        <end position="104"/>
    </location>
</feature>
<comment type="caution">
    <text evidence="2">The sequence shown here is derived from an EMBL/GenBank/DDBJ whole genome shotgun (WGS) entry which is preliminary data.</text>
</comment>